<accession>A0A4Q7YRM3</accession>
<feature type="transmembrane region" description="Helical" evidence="6">
    <location>
        <begin position="208"/>
        <end position="230"/>
    </location>
</feature>
<dbReference type="Pfam" id="PF01940">
    <property type="entry name" value="DUF92"/>
    <property type="match status" value="1"/>
</dbReference>
<keyword evidence="4 6" id="KW-1133">Transmembrane helix</keyword>
<feature type="transmembrane region" description="Helical" evidence="6">
    <location>
        <begin position="107"/>
        <end position="125"/>
    </location>
</feature>
<evidence type="ECO:0000313" key="7">
    <source>
        <dbReference type="EMBL" id="RZU39824.1"/>
    </source>
</evidence>
<evidence type="ECO:0000256" key="6">
    <source>
        <dbReference type="SAM" id="Phobius"/>
    </source>
</evidence>
<evidence type="ECO:0000313" key="8">
    <source>
        <dbReference type="Proteomes" id="UP000292958"/>
    </source>
</evidence>
<evidence type="ECO:0000256" key="3">
    <source>
        <dbReference type="ARBA" id="ARBA00022692"/>
    </source>
</evidence>
<dbReference type="AlphaFoldDB" id="A0A4Q7YRM3"/>
<comment type="subcellular location">
    <subcellularLocation>
        <location evidence="1">Membrane</location>
        <topology evidence="1">Multi-pass membrane protein</topology>
    </subcellularLocation>
</comment>
<keyword evidence="3 6" id="KW-0812">Transmembrane</keyword>
<dbReference type="PANTHER" id="PTHR13353:SF5">
    <property type="entry name" value="TRANSMEMBRANE PROTEIN 19"/>
    <property type="match status" value="1"/>
</dbReference>
<comment type="caution">
    <text evidence="7">The sequence shown here is derived from an EMBL/GenBank/DDBJ whole genome shotgun (WGS) entry which is preliminary data.</text>
</comment>
<comment type="similarity">
    <text evidence="2">Belongs to the TMEM19 family.</text>
</comment>
<keyword evidence="5 6" id="KW-0472">Membrane</keyword>
<feature type="transmembrane region" description="Helical" evidence="6">
    <location>
        <begin position="50"/>
        <end position="70"/>
    </location>
</feature>
<keyword evidence="8" id="KW-1185">Reference proteome</keyword>
<dbReference type="EMBL" id="SHKW01000001">
    <property type="protein sequence ID" value="RZU39824.1"/>
    <property type="molecule type" value="Genomic_DNA"/>
</dbReference>
<gene>
    <name evidence="7" type="ORF">BDD14_1219</name>
</gene>
<name>A0A4Q7YRM3_9BACT</name>
<evidence type="ECO:0000256" key="2">
    <source>
        <dbReference type="ARBA" id="ARBA00009012"/>
    </source>
</evidence>
<evidence type="ECO:0000256" key="1">
    <source>
        <dbReference type="ARBA" id="ARBA00004141"/>
    </source>
</evidence>
<feature type="transmembrane region" description="Helical" evidence="6">
    <location>
        <begin position="146"/>
        <end position="170"/>
    </location>
</feature>
<feature type="transmembrane region" description="Helical" evidence="6">
    <location>
        <begin position="23"/>
        <end position="44"/>
    </location>
</feature>
<evidence type="ECO:0000256" key="5">
    <source>
        <dbReference type="ARBA" id="ARBA00023136"/>
    </source>
</evidence>
<dbReference type="GO" id="GO:0016020">
    <property type="term" value="C:membrane"/>
    <property type="evidence" value="ECO:0007669"/>
    <property type="project" value="UniProtKB-SubCell"/>
</dbReference>
<evidence type="ECO:0000256" key="4">
    <source>
        <dbReference type="ARBA" id="ARBA00022989"/>
    </source>
</evidence>
<dbReference type="InterPro" id="IPR002794">
    <property type="entry name" value="DUF92_TMEM19"/>
</dbReference>
<sequence>MNQEMPIWRRTIPESRDKAQSKMLTWVVGVLLMFGAFAPLIAAAKLSLPLWPLGRPFLFSAAFAALVLALRAATPAASAIGFLICFILAQAPAEWSRYTPGAVARPLWPALLVVFILTFAATRYGRARKESRGLSESRRGRRASQIVANLGVAGLFAAAGHYEGCIVALAEAAADTVSSEIGQATGHPARLLTTGKVVAPGTNGGVTLAGTLAGLAAAAIVVGIGTMHLLSWRPLGTMWIAAAAGLFFDSLLGATLERRGLLGNDLVNFASTLFAASIASVLR</sequence>
<protein>
    <submittedName>
        <fullName evidence="7">Uncharacterized protein (TIGR00297 family)</fullName>
    </submittedName>
</protein>
<feature type="transmembrane region" description="Helical" evidence="6">
    <location>
        <begin position="77"/>
        <end position="95"/>
    </location>
</feature>
<organism evidence="7 8">
    <name type="scientific">Edaphobacter modestus</name>
    <dbReference type="NCBI Taxonomy" id="388466"/>
    <lineage>
        <taxon>Bacteria</taxon>
        <taxon>Pseudomonadati</taxon>
        <taxon>Acidobacteriota</taxon>
        <taxon>Terriglobia</taxon>
        <taxon>Terriglobales</taxon>
        <taxon>Acidobacteriaceae</taxon>
        <taxon>Edaphobacter</taxon>
    </lineage>
</organism>
<dbReference type="Proteomes" id="UP000292958">
    <property type="component" value="Unassembled WGS sequence"/>
</dbReference>
<dbReference type="RefSeq" id="WP_165419935.1">
    <property type="nucleotide sequence ID" value="NZ_SHKW01000001.1"/>
</dbReference>
<dbReference type="PANTHER" id="PTHR13353">
    <property type="entry name" value="TRANSMEMBRANE PROTEIN 19"/>
    <property type="match status" value="1"/>
</dbReference>
<reference evidence="7 8" key="1">
    <citation type="submission" date="2019-02" db="EMBL/GenBank/DDBJ databases">
        <title>Genomic Encyclopedia of Archaeal and Bacterial Type Strains, Phase II (KMG-II): from individual species to whole genera.</title>
        <authorList>
            <person name="Goeker M."/>
        </authorList>
    </citation>
    <scope>NUCLEOTIDE SEQUENCE [LARGE SCALE GENOMIC DNA]</scope>
    <source>
        <strain evidence="7 8">DSM 18101</strain>
    </source>
</reference>
<proteinExistence type="inferred from homology"/>